<evidence type="ECO:0000313" key="2">
    <source>
        <dbReference type="EMBL" id="TET82226.1"/>
    </source>
</evidence>
<evidence type="ECO:0008006" key="4">
    <source>
        <dbReference type="Google" id="ProtNLM"/>
    </source>
</evidence>
<evidence type="ECO:0000313" key="3">
    <source>
        <dbReference type="Proteomes" id="UP000315534"/>
    </source>
</evidence>
<reference evidence="2 3" key="1">
    <citation type="submission" date="2019-03" db="EMBL/GenBank/DDBJ databases">
        <title>Metabolic potential of uncultured bacteria and archaea associated with petroleum seepage in deep-sea sediments.</title>
        <authorList>
            <person name="Dong X."/>
            <person name="Hubert C."/>
        </authorList>
    </citation>
    <scope>NUCLEOTIDE SEQUENCE [LARGE SCALE GENOMIC DNA]</scope>
    <source>
        <strain evidence="2">E29_bin36</strain>
    </source>
</reference>
<evidence type="ECO:0000256" key="1">
    <source>
        <dbReference type="SAM" id="MobiDB-lite"/>
    </source>
</evidence>
<gene>
    <name evidence="2" type="ORF">E3J38_02475</name>
</gene>
<accession>A0A523XSD9</accession>
<dbReference type="EMBL" id="SOIP01000153">
    <property type="protein sequence ID" value="TET82226.1"/>
    <property type="molecule type" value="Genomic_DNA"/>
</dbReference>
<dbReference type="AlphaFoldDB" id="A0A523XSD9"/>
<name>A0A523XSD9_UNCT6</name>
<feature type="region of interest" description="Disordered" evidence="1">
    <location>
        <begin position="56"/>
        <end position="79"/>
    </location>
</feature>
<comment type="caution">
    <text evidence="2">The sequence shown here is derived from an EMBL/GenBank/DDBJ whole genome shotgun (WGS) entry which is preliminary data.</text>
</comment>
<feature type="compositionally biased region" description="Basic residues" evidence="1">
    <location>
        <begin position="69"/>
        <end position="79"/>
    </location>
</feature>
<dbReference type="Proteomes" id="UP000315534">
    <property type="component" value="Unassembled WGS sequence"/>
</dbReference>
<organism evidence="2 3">
    <name type="scientific">candidate division TA06 bacterium</name>
    <dbReference type="NCBI Taxonomy" id="2250710"/>
    <lineage>
        <taxon>Bacteria</taxon>
        <taxon>Bacteria division TA06</taxon>
    </lineage>
</organism>
<sequence length="79" mass="9065">MMGGKVAEGNCIVASVVPTKVRDFLKEKVKAGRFETISKAIRHYLTLAIRTSDPEFSNEIEPEDEKPKMSRLRSLWRRD</sequence>
<protein>
    <recommendedName>
        <fullName evidence="4">Type II toxin-antitoxin system ParD family antitoxin</fullName>
    </recommendedName>
</protein>
<proteinExistence type="predicted"/>